<reference evidence="2 3" key="1">
    <citation type="submission" date="2018-06" db="EMBL/GenBank/DDBJ databases">
        <title>Genome Sequence of the Brown Rot Fungal Pathogen Monilinia fructigena.</title>
        <authorList>
            <person name="Landi L."/>
            <person name="De Miccolis Angelini R.M."/>
            <person name="Pollastro S."/>
            <person name="Abate D."/>
            <person name="Faretra F."/>
            <person name="Romanazzi G."/>
        </authorList>
    </citation>
    <scope>NUCLEOTIDE SEQUENCE [LARGE SCALE GENOMIC DNA]</scope>
    <source>
        <strain evidence="2 3">Mfrg269</strain>
    </source>
</reference>
<dbReference type="EMBL" id="QKRW01000027">
    <property type="protein sequence ID" value="RAL62009.1"/>
    <property type="molecule type" value="Genomic_DNA"/>
</dbReference>
<organism evidence="2 3">
    <name type="scientific">Monilinia fructigena</name>
    <dbReference type="NCBI Taxonomy" id="38457"/>
    <lineage>
        <taxon>Eukaryota</taxon>
        <taxon>Fungi</taxon>
        <taxon>Dikarya</taxon>
        <taxon>Ascomycota</taxon>
        <taxon>Pezizomycotina</taxon>
        <taxon>Leotiomycetes</taxon>
        <taxon>Helotiales</taxon>
        <taxon>Sclerotiniaceae</taxon>
        <taxon>Monilinia</taxon>
    </lineage>
</organism>
<feature type="compositionally biased region" description="Polar residues" evidence="1">
    <location>
        <begin position="312"/>
        <end position="363"/>
    </location>
</feature>
<gene>
    <name evidence="2" type="ORF">DID88_002498</name>
</gene>
<feature type="region of interest" description="Disordered" evidence="1">
    <location>
        <begin position="294"/>
        <end position="381"/>
    </location>
</feature>
<evidence type="ECO:0000313" key="2">
    <source>
        <dbReference type="EMBL" id="RAL62009.1"/>
    </source>
</evidence>
<evidence type="ECO:0000256" key="1">
    <source>
        <dbReference type="SAM" id="MobiDB-lite"/>
    </source>
</evidence>
<accession>A0A395IUI2</accession>
<comment type="caution">
    <text evidence="2">The sequence shown here is derived from an EMBL/GenBank/DDBJ whole genome shotgun (WGS) entry which is preliminary data.</text>
</comment>
<name>A0A395IUI2_9HELO</name>
<dbReference type="Proteomes" id="UP000249056">
    <property type="component" value="Unassembled WGS sequence"/>
</dbReference>
<protein>
    <submittedName>
        <fullName evidence="2">Uncharacterized protein</fullName>
    </submittedName>
</protein>
<feature type="region of interest" description="Disordered" evidence="1">
    <location>
        <begin position="244"/>
        <end position="282"/>
    </location>
</feature>
<sequence length="381" mass="42702">MMQNLTLTMPWAGRQHSGRSDGPAWDAIRHYLDLLDTENFNKNRLNRLNNRFTGREVRLKLALRLVDHLEYLIAMIDATSKQNVAWRSKEICQSVPPGMDYLVAPVSCLSTCPHSRRRSGDDELSHFRIQIKNSRLYEWKISQCHFSDPCPHYETDEYDGHQKTIRLSKSPQPSNLEDFSTYMDGAVIFGRRARYEPLKSCGAAIKKWMTGFTLRRTRKTQPSVLIDAPSPVERPTIDDSIAETPLENELGPPGLVVLPFEDSEDDTSTSEESHPRTSTSDSDIFTHDLFQEQEPVPPSIPAVPAQPGSEHMASNPNRLRSNNLTLSTVSESSYEPTQATTLPPSMANNNDGSRGTTPETSSPVDAFGSRSACGPDVEREI</sequence>
<proteinExistence type="predicted"/>
<dbReference type="AlphaFoldDB" id="A0A395IUI2"/>
<evidence type="ECO:0000313" key="3">
    <source>
        <dbReference type="Proteomes" id="UP000249056"/>
    </source>
</evidence>
<keyword evidence="3" id="KW-1185">Reference proteome</keyword>